<gene>
    <name evidence="2" type="ordered locus">Hoch_5020</name>
</gene>
<proteinExistence type="predicted"/>
<dbReference type="InterPro" id="IPR011704">
    <property type="entry name" value="ATPase_dyneun-rel_AAA"/>
</dbReference>
<accession>D0LVE8</accession>
<dbReference type="InterPro" id="IPR003593">
    <property type="entry name" value="AAA+_ATPase"/>
</dbReference>
<protein>
    <submittedName>
        <fullName evidence="2">AAA ATPase central domain protein</fullName>
    </submittedName>
</protein>
<dbReference type="STRING" id="502025.Hoch_5020"/>
<dbReference type="HOGENOM" id="CLU_051820_2_1_7"/>
<dbReference type="Gene3D" id="3.40.50.300">
    <property type="entry name" value="P-loop containing nucleotide triphosphate hydrolases"/>
    <property type="match status" value="1"/>
</dbReference>
<organism evidence="2 3">
    <name type="scientific">Haliangium ochraceum (strain DSM 14365 / JCM 11303 / SMP-2)</name>
    <dbReference type="NCBI Taxonomy" id="502025"/>
    <lineage>
        <taxon>Bacteria</taxon>
        <taxon>Pseudomonadati</taxon>
        <taxon>Myxococcota</taxon>
        <taxon>Polyangia</taxon>
        <taxon>Haliangiales</taxon>
        <taxon>Kofleriaceae</taxon>
        <taxon>Haliangium</taxon>
    </lineage>
</organism>
<name>D0LVE8_HALO1</name>
<dbReference type="GO" id="GO:0016887">
    <property type="term" value="F:ATP hydrolysis activity"/>
    <property type="evidence" value="ECO:0007669"/>
    <property type="project" value="InterPro"/>
</dbReference>
<dbReference type="Proteomes" id="UP000001880">
    <property type="component" value="Chromosome"/>
</dbReference>
<dbReference type="PANTHER" id="PTHR42759">
    <property type="entry name" value="MOXR FAMILY PROTEIN"/>
    <property type="match status" value="1"/>
</dbReference>
<dbReference type="InterPro" id="IPR050764">
    <property type="entry name" value="CbbQ/NirQ/NorQ/GpvN"/>
</dbReference>
<feature type="domain" description="AAA+ ATPase" evidence="1">
    <location>
        <begin position="34"/>
        <end position="193"/>
    </location>
</feature>
<keyword evidence="3" id="KW-1185">Reference proteome</keyword>
<dbReference type="SUPFAM" id="SSF52540">
    <property type="entry name" value="P-loop containing nucleoside triphosphate hydrolases"/>
    <property type="match status" value="1"/>
</dbReference>
<dbReference type="KEGG" id="hoh:Hoch_5020"/>
<dbReference type="eggNOG" id="COG0714">
    <property type="taxonomic scope" value="Bacteria"/>
</dbReference>
<sequence>MSEFATSEFDRFQGTETYIASADLQHSVNVAIALERPLLLRGEPGTGKTLLAENVAAALGHRIVRWHIKSTTKARDGLYVYDTVARLHDSRFGDGDVRDIARYIKLGPMGQALASEERVVLLIDEIDKADVEFPNDLLLELDAMRFHIDETGEDVIARERPIVIITSNNEKELPDAFLRRCIFHFIEFPDRELMAEIVRVHHPDLEDAVLDQCLEMFYGLRSVPRLRKRPSTSELVDWICVLRKAGVDLGRVGGGIPFLGALLKNEHDLAQAGKRGLA</sequence>
<evidence type="ECO:0000259" key="1">
    <source>
        <dbReference type="SMART" id="SM00382"/>
    </source>
</evidence>
<dbReference type="EMBL" id="CP001804">
    <property type="protein sequence ID" value="ACY17509.1"/>
    <property type="molecule type" value="Genomic_DNA"/>
</dbReference>
<evidence type="ECO:0000313" key="3">
    <source>
        <dbReference type="Proteomes" id="UP000001880"/>
    </source>
</evidence>
<evidence type="ECO:0000313" key="2">
    <source>
        <dbReference type="EMBL" id="ACY17509.1"/>
    </source>
</evidence>
<dbReference type="PANTHER" id="PTHR42759:SF1">
    <property type="entry name" value="MAGNESIUM-CHELATASE SUBUNIT CHLD"/>
    <property type="match status" value="1"/>
</dbReference>
<dbReference type="CDD" id="cd00009">
    <property type="entry name" value="AAA"/>
    <property type="match status" value="1"/>
</dbReference>
<dbReference type="AlphaFoldDB" id="D0LVE8"/>
<dbReference type="OrthoDB" id="9783370at2"/>
<dbReference type="RefSeq" id="WP_012830101.1">
    <property type="nucleotide sequence ID" value="NC_013440.1"/>
</dbReference>
<dbReference type="SMART" id="SM00382">
    <property type="entry name" value="AAA"/>
    <property type="match status" value="1"/>
</dbReference>
<dbReference type="InterPro" id="IPR027417">
    <property type="entry name" value="P-loop_NTPase"/>
</dbReference>
<reference evidence="2 3" key="1">
    <citation type="journal article" date="2010" name="Stand. Genomic Sci.">
        <title>Complete genome sequence of Haliangium ochraceum type strain (SMP-2).</title>
        <authorList>
            <consortium name="US DOE Joint Genome Institute (JGI-PGF)"/>
            <person name="Ivanova N."/>
            <person name="Daum C."/>
            <person name="Lang E."/>
            <person name="Abt B."/>
            <person name="Kopitz M."/>
            <person name="Saunders E."/>
            <person name="Lapidus A."/>
            <person name="Lucas S."/>
            <person name="Glavina Del Rio T."/>
            <person name="Nolan M."/>
            <person name="Tice H."/>
            <person name="Copeland A."/>
            <person name="Cheng J.F."/>
            <person name="Chen F."/>
            <person name="Bruce D."/>
            <person name="Goodwin L."/>
            <person name="Pitluck S."/>
            <person name="Mavromatis K."/>
            <person name="Pati A."/>
            <person name="Mikhailova N."/>
            <person name="Chen A."/>
            <person name="Palaniappan K."/>
            <person name="Land M."/>
            <person name="Hauser L."/>
            <person name="Chang Y.J."/>
            <person name="Jeffries C.D."/>
            <person name="Detter J.C."/>
            <person name="Brettin T."/>
            <person name="Rohde M."/>
            <person name="Goker M."/>
            <person name="Bristow J."/>
            <person name="Markowitz V."/>
            <person name="Eisen J.A."/>
            <person name="Hugenholtz P."/>
            <person name="Kyrpides N.C."/>
            <person name="Klenk H.P."/>
        </authorList>
    </citation>
    <scope>NUCLEOTIDE SEQUENCE [LARGE SCALE GENOMIC DNA]</scope>
    <source>
        <strain evidence="3">DSM 14365 / CIP 107738 / JCM 11303 / AJ 13395 / SMP-2</strain>
    </source>
</reference>
<dbReference type="GO" id="GO:0005524">
    <property type="term" value="F:ATP binding"/>
    <property type="evidence" value="ECO:0007669"/>
    <property type="project" value="InterPro"/>
</dbReference>
<dbReference type="Pfam" id="PF07728">
    <property type="entry name" value="AAA_5"/>
    <property type="match status" value="1"/>
</dbReference>